<comment type="caution">
    <text evidence="5">The sequence shown here is derived from an EMBL/GenBank/DDBJ whole genome shotgun (WGS) entry which is preliminary data.</text>
</comment>
<evidence type="ECO:0000256" key="3">
    <source>
        <dbReference type="ARBA" id="ARBA00023237"/>
    </source>
</evidence>
<evidence type="ECO:0000313" key="6">
    <source>
        <dbReference type="Proteomes" id="UP001501844"/>
    </source>
</evidence>
<dbReference type="Gene3D" id="2.40.170.20">
    <property type="entry name" value="TonB-dependent receptor, beta-barrel domain"/>
    <property type="match status" value="1"/>
</dbReference>
<dbReference type="SUPFAM" id="SSF56935">
    <property type="entry name" value="Porins"/>
    <property type="match status" value="1"/>
</dbReference>
<protein>
    <submittedName>
        <fullName evidence="5">Outer membrane beta-barrel family protein</fullName>
    </submittedName>
</protein>
<dbReference type="InterPro" id="IPR037066">
    <property type="entry name" value="Plug_dom_sf"/>
</dbReference>
<keyword evidence="6" id="KW-1185">Reference proteome</keyword>
<dbReference type="Pfam" id="PF13620">
    <property type="entry name" value="CarboxypepD_reg"/>
    <property type="match status" value="1"/>
</dbReference>
<name>A0ABP8F554_9BACT</name>
<keyword evidence="2" id="KW-0472">Membrane</keyword>
<dbReference type="InterPro" id="IPR036942">
    <property type="entry name" value="Beta-barrel_TonB_sf"/>
</dbReference>
<evidence type="ECO:0000256" key="1">
    <source>
        <dbReference type="ARBA" id="ARBA00004442"/>
    </source>
</evidence>
<comment type="subcellular location">
    <subcellularLocation>
        <location evidence="1">Cell outer membrane</location>
    </subcellularLocation>
</comment>
<evidence type="ECO:0000256" key="2">
    <source>
        <dbReference type="ARBA" id="ARBA00023136"/>
    </source>
</evidence>
<feature type="domain" description="Outer membrane protein beta-barrel" evidence="4">
    <location>
        <begin position="330"/>
        <end position="743"/>
    </location>
</feature>
<organism evidence="5 6">
    <name type="scientific">Nibribacter koreensis</name>
    <dbReference type="NCBI Taxonomy" id="1084519"/>
    <lineage>
        <taxon>Bacteria</taxon>
        <taxon>Pseudomonadati</taxon>
        <taxon>Bacteroidota</taxon>
        <taxon>Cytophagia</taxon>
        <taxon>Cytophagales</taxon>
        <taxon>Hymenobacteraceae</taxon>
        <taxon>Nibribacter</taxon>
    </lineage>
</organism>
<accession>A0ABP8F554</accession>
<dbReference type="EMBL" id="BAABGX010000001">
    <property type="protein sequence ID" value="GAA4295383.1"/>
    <property type="molecule type" value="Genomic_DNA"/>
</dbReference>
<proteinExistence type="predicted"/>
<dbReference type="SUPFAM" id="SSF49464">
    <property type="entry name" value="Carboxypeptidase regulatory domain-like"/>
    <property type="match status" value="1"/>
</dbReference>
<evidence type="ECO:0000313" key="5">
    <source>
        <dbReference type="EMBL" id="GAA4295383.1"/>
    </source>
</evidence>
<gene>
    <name evidence="5" type="ORF">GCM10023183_01220</name>
</gene>
<dbReference type="Proteomes" id="UP001501844">
    <property type="component" value="Unassembled WGS sequence"/>
</dbReference>
<dbReference type="InterPro" id="IPR041700">
    <property type="entry name" value="OMP_b-brl_3"/>
</dbReference>
<dbReference type="PANTHER" id="PTHR40980:SF4">
    <property type="entry name" value="TONB-DEPENDENT RECEPTOR-LIKE BETA-BARREL DOMAIN-CONTAINING PROTEIN"/>
    <property type="match status" value="1"/>
</dbReference>
<dbReference type="InterPro" id="IPR008969">
    <property type="entry name" value="CarboxyPept-like_regulatory"/>
</dbReference>
<dbReference type="Gene3D" id="2.170.130.10">
    <property type="entry name" value="TonB-dependent receptor, plug domain"/>
    <property type="match status" value="1"/>
</dbReference>
<dbReference type="Pfam" id="PF14905">
    <property type="entry name" value="OMP_b-brl_3"/>
    <property type="match status" value="1"/>
</dbReference>
<sequence length="765" mass="86131">MGGTITDEKGRYAFNGLPVGDYSLAFSFIGYQTKTYPSVSITAEKPEVTVPSLRMASSSKQLKEVKVEALRPNITQEADKIVVSIEGTALAAGRTAYDVLAKSPGVFVDQDGNIQLNGRGGVTVMMDGKLTYLSPSDLRTVLEGMSAENIKNIEIIANPTSKFDAEGTAGILNINLKKNEIQGLNGSVYGTYNTNFKQHGYSTGGNINFKTGKWNSFASIDQMQRIGNREGTFERVYDAEGGKIYFDQTANGKHKNQGPPTFRIGTDYSINDKHSVGALTSFNQNTVWVDFITDSYMGLDRQNPETFINANNFLTNRFRSSTNNVHYQGKLDTLGTTLSADFDFVKISNAGSSNFYNYYTDLTEASRPTVQDFLFADTDNGFDIYSGKVDFTKPLSKLSKMEIGAKASRVVSDNDSRFYFNNNGLVLDPNRTNHFIYDENIYAGYVTYSTKFGDRFQVQAGLRGEKTESTGKSPTMNQENSRSYFNLFPTLFVQQKVSENYQIGYNYSRRIQRPNYGNLNPFISYRDPFTYTTGNPQLRPQYTHAVGITQTFRKDYIVTLNYQYVKDVMSELPYLDVENATTIYTTGNVDDLQNVSMTAITPIKIMKNWDTNNTLTLSYNEYTFFTNTDGQLNSDNNNQRVVNSQFLYMLQSSHNILLPMGIQLEVNAAGRGPGVSGLYKVGAMWWVHAGLKKSFLDKKLDLSLNVNDIFRSYRLRFDTTIGQNINNFDQYLYQRTLGVTLRYKFSKGQKVEQRKTTSPDELNRT</sequence>
<keyword evidence="3" id="KW-0998">Cell outer membrane</keyword>
<reference evidence="6" key="1">
    <citation type="journal article" date="2019" name="Int. J. Syst. Evol. Microbiol.">
        <title>The Global Catalogue of Microorganisms (GCM) 10K type strain sequencing project: providing services to taxonomists for standard genome sequencing and annotation.</title>
        <authorList>
            <consortium name="The Broad Institute Genomics Platform"/>
            <consortium name="The Broad Institute Genome Sequencing Center for Infectious Disease"/>
            <person name="Wu L."/>
            <person name="Ma J."/>
        </authorList>
    </citation>
    <scope>NUCLEOTIDE SEQUENCE [LARGE SCALE GENOMIC DNA]</scope>
    <source>
        <strain evidence="6">JCM 17917</strain>
    </source>
</reference>
<dbReference type="Gene3D" id="2.60.40.1120">
    <property type="entry name" value="Carboxypeptidase-like, regulatory domain"/>
    <property type="match status" value="1"/>
</dbReference>
<evidence type="ECO:0000259" key="4">
    <source>
        <dbReference type="Pfam" id="PF14905"/>
    </source>
</evidence>
<dbReference type="PANTHER" id="PTHR40980">
    <property type="entry name" value="PLUG DOMAIN-CONTAINING PROTEIN"/>
    <property type="match status" value="1"/>
</dbReference>